<protein>
    <submittedName>
        <fullName evidence="1">Uncharacterized protein</fullName>
    </submittedName>
</protein>
<sequence>MRAPSPRGSWRGSWGL</sequence>
<reference evidence="1" key="1">
    <citation type="submission" date="2014-09" db="EMBL/GenBank/DDBJ databases">
        <authorList>
            <person name="Magalhaes I.L.F."/>
            <person name="Oliveira U."/>
            <person name="Santos F.R."/>
            <person name="Vidigal T.H.D.A."/>
            <person name="Brescovit A.D."/>
            <person name="Santos A.J."/>
        </authorList>
    </citation>
    <scope>NUCLEOTIDE SEQUENCE</scope>
    <source>
        <tissue evidence="1">Shoot tissue taken approximately 20 cm above the soil surface</tissue>
    </source>
</reference>
<organism evidence="1">
    <name type="scientific">Arundo donax</name>
    <name type="common">Giant reed</name>
    <name type="synonym">Donax arundinaceus</name>
    <dbReference type="NCBI Taxonomy" id="35708"/>
    <lineage>
        <taxon>Eukaryota</taxon>
        <taxon>Viridiplantae</taxon>
        <taxon>Streptophyta</taxon>
        <taxon>Embryophyta</taxon>
        <taxon>Tracheophyta</taxon>
        <taxon>Spermatophyta</taxon>
        <taxon>Magnoliopsida</taxon>
        <taxon>Liliopsida</taxon>
        <taxon>Poales</taxon>
        <taxon>Poaceae</taxon>
        <taxon>PACMAD clade</taxon>
        <taxon>Arundinoideae</taxon>
        <taxon>Arundineae</taxon>
        <taxon>Arundo</taxon>
    </lineage>
</organism>
<proteinExistence type="predicted"/>
<dbReference type="EMBL" id="GBRH01196777">
    <property type="protein sequence ID" value="JAE01119.1"/>
    <property type="molecule type" value="Transcribed_RNA"/>
</dbReference>
<reference evidence="1" key="2">
    <citation type="journal article" date="2015" name="Data Brief">
        <title>Shoot transcriptome of the giant reed, Arundo donax.</title>
        <authorList>
            <person name="Barrero R.A."/>
            <person name="Guerrero F.D."/>
            <person name="Moolhuijzen P."/>
            <person name="Goolsby J.A."/>
            <person name="Tidwell J."/>
            <person name="Bellgard S.E."/>
            <person name="Bellgard M.I."/>
        </authorList>
    </citation>
    <scope>NUCLEOTIDE SEQUENCE</scope>
    <source>
        <tissue evidence="1">Shoot tissue taken approximately 20 cm above the soil surface</tissue>
    </source>
</reference>
<name>A0A0A9EQ77_ARUDO</name>
<evidence type="ECO:0000313" key="1">
    <source>
        <dbReference type="EMBL" id="JAE01119.1"/>
    </source>
</evidence>
<dbReference type="AlphaFoldDB" id="A0A0A9EQ77"/>
<accession>A0A0A9EQ77</accession>